<dbReference type="EMBL" id="LAZR01039352">
    <property type="protein sequence ID" value="KKL17204.1"/>
    <property type="molecule type" value="Genomic_DNA"/>
</dbReference>
<name>A0A0F9B5P8_9ZZZZ</name>
<proteinExistence type="predicted"/>
<organism evidence="2">
    <name type="scientific">marine sediment metagenome</name>
    <dbReference type="NCBI Taxonomy" id="412755"/>
    <lineage>
        <taxon>unclassified sequences</taxon>
        <taxon>metagenomes</taxon>
        <taxon>ecological metagenomes</taxon>
    </lineage>
</organism>
<protein>
    <submittedName>
        <fullName evidence="2">Uncharacterized protein</fullName>
    </submittedName>
</protein>
<feature type="coiled-coil region" evidence="1">
    <location>
        <begin position="49"/>
        <end position="94"/>
    </location>
</feature>
<evidence type="ECO:0000256" key="1">
    <source>
        <dbReference type="SAM" id="Coils"/>
    </source>
</evidence>
<accession>A0A0F9B5P8</accession>
<evidence type="ECO:0000313" key="2">
    <source>
        <dbReference type="EMBL" id="KKL17204.1"/>
    </source>
</evidence>
<dbReference type="AlphaFoldDB" id="A0A0F9B5P8"/>
<comment type="caution">
    <text evidence="2">The sequence shown here is derived from an EMBL/GenBank/DDBJ whole genome shotgun (WGS) entry which is preliminary data.</text>
</comment>
<keyword evidence="1" id="KW-0175">Coiled coil</keyword>
<sequence>MDKRTKRRMDKEVSEFEKACLMEMLFESEDENVRDALEQALLVVKLIHSEEIAEEVENHRQKLIEEAKNKKVELKEFERILEQMERDLGRRDQDMWKKQYDYWDDNYLKRSGWMTDRWITTTTVSTDKSPKVITNPATLLNEWSTKLDKK</sequence>
<gene>
    <name evidence="2" type="ORF">LCGC14_2487930</name>
</gene>
<reference evidence="2" key="1">
    <citation type="journal article" date="2015" name="Nature">
        <title>Complex archaea that bridge the gap between prokaryotes and eukaryotes.</title>
        <authorList>
            <person name="Spang A."/>
            <person name="Saw J.H."/>
            <person name="Jorgensen S.L."/>
            <person name="Zaremba-Niedzwiedzka K."/>
            <person name="Martijn J."/>
            <person name="Lind A.E."/>
            <person name="van Eijk R."/>
            <person name="Schleper C."/>
            <person name="Guy L."/>
            <person name="Ettema T.J."/>
        </authorList>
    </citation>
    <scope>NUCLEOTIDE SEQUENCE</scope>
</reference>